<name>A0A1G2CHR6_9BACT</name>
<dbReference type="InterPro" id="IPR000086">
    <property type="entry name" value="NUDIX_hydrolase_dom"/>
</dbReference>
<evidence type="ECO:0000256" key="2">
    <source>
        <dbReference type="ARBA" id="ARBA00022801"/>
    </source>
</evidence>
<dbReference type="STRING" id="1798649.A3B13_02775"/>
<dbReference type="Proteomes" id="UP000176287">
    <property type="component" value="Unassembled WGS sequence"/>
</dbReference>
<proteinExistence type="predicted"/>
<evidence type="ECO:0000259" key="3">
    <source>
        <dbReference type="PROSITE" id="PS51462"/>
    </source>
</evidence>
<evidence type="ECO:0000313" key="5">
    <source>
        <dbReference type="Proteomes" id="UP000176287"/>
    </source>
</evidence>
<evidence type="ECO:0000256" key="1">
    <source>
        <dbReference type="ARBA" id="ARBA00001946"/>
    </source>
</evidence>
<organism evidence="4 5">
    <name type="scientific">Candidatus Liptonbacteria bacterium RIFCSPLOWO2_01_FULL_45_15</name>
    <dbReference type="NCBI Taxonomy" id="1798649"/>
    <lineage>
        <taxon>Bacteria</taxon>
        <taxon>Candidatus Liptoniibacteriota</taxon>
    </lineage>
</organism>
<evidence type="ECO:0000313" key="4">
    <source>
        <dbReference type="EMBL" id="OGZ00939.1"/>
    </source>
</evidence>
<dbReference type="PANTHER" id="PTHR11839:SF18">
    <property type="entry name" value="NUDIX HYDROLASE DOMAIN-CONTAINING PROTEIN"/>
    <property type="match status" value="1"/>
</dbReference>
<comment type="caution">
    <text evidence="4">The sequence shown here is derived from an EMBL/GenBank/DDBJ whole genome shotgun (WGS) entry which is preliminary data.</text>
</comment>
<reference evidence="4 5" key="1">
    <citation type="journal article" date="2016" name="Nat. Commun.">
        <title>Thousands of microbial genomes shed light on interconnected biogeochemical processes in an aquifer system.</title>
        <authorList>
            <person name="Anantharaman K."/>
            <person name="Brown C.T."/>
            <person name="Hug L.A."/>
            <person name="Sharon I."/>
            <person name="Castelle C.J."/>
            <person name="Probst A.J."/>
            <person name="Thomas B.C."/>
            <person name="Singh A."/>
            <person name="Wilkins M.J."/>
            <person name="Karaoz U."/>
            <person name="Brodie E.L."/>
            <person name="Williams K.H."/>
            <person name="Hubbard S.S."/>
            <person name="Banfield J.F."/>
        </authorList>
    </citation>
    <scope>NUCLEOTIDE SEQUENCE [LARGE SCALE GENOMIC DNA]</scope>
</reference>
<sequence>MKKHGPWKIKNSKVVYKNPWISVREDSVIRPDGKPGIFGVVTMLPGSSVIPIDKNGNVYLTKEYHYGVRRVTIEAISGGVEKRKNKLSTAKRELKEEAGLVAKKWTYLGVVDPFTTVVQSPNYMYLAQGLSQGKTEPEGTESIRIIKVPFKKALQWVKESKITHSATCVAMLKSERYLRGRK</sequence>
<accession>A0A1G2CHR6</accession>
<dbReference type="PANTHER" id="PTHR11839">
    <property type="entry name" value="UDP/ADP-SUGAR PYROPHOSPHATASE"/>
    <property type="match status" value="1"/>
</dbReference>
<dbReference type="PROSITE" id="PS51462">
    <property type="entry name" value="NUDIX"/>
    <property type="match status" value="1"/>
</dbReference>
<dbReference type="AlphaFoldDB" id="A0A1G2CHR6"/>
<dbReference type="GO" id="GO:0016787">
    <property type="term" value="F:hydrolase activity"/>
    <property type="evidence" value="ECO:0007669"/>
    <property type="project" value="UniProtKB-KW"/>
</dbReference>
<dbReference type="Gene3D" id="3.90.79.10">
    <property type="entry name" value="Nucleoside Triphosphate Pyrophosphohydrolase"/>
    <property type="match status" value="1"/>
</dbReference>
<gene>
    <name evidence="4" type="ORF">A3B13_02775</name>
</gene>
<dbReference type="EMBL" id="MHKZ01000010">
    <property type="protein sequence ID" value="OGZ00939.1"/>
    <property type="molecule type" value="Genomic_DNA"/>
</dbReference>
<feature type="domain" description="Nudix hydrolase" evidence="3">
    <location>
        <begin position="42"/>
        <end position="170"/>
    </location>
</feature>
<dbReference type="GO" id="GO:0006753">
    <property type="term" value="P:nucleoside phosphate metabolic process"/>
    <property type="evidence" value="ECO:0007669"/>
    <property type="project" value="TreeGrafter"/>
</dbReference>
<protein>
    <recommendedName>
        <fullName evidence="3">Nudix hydrolase domain-containing protein</fullName>
    </recommendedName>
</protein>
<dbReference type="Pfam" id="PF00293">
    <property type="entry name" value="NUDIX"/>
    <property type="match status" value="1"/>
</dbReference>
<dbReference type="InterPro" id="IPR015797">
    <property type="entry name" value="NUDIX_hydrolase-like_dom_sf"/>
</dbReference>
<comment type="cofactor">
    <cofactor evidence="1">
        <name>Mg(2+)</name>
        <dbReference type="ChEBI" id="CHEBI:18420"/>
    </cofactor>
</comment>
<keyword evidence="2" id="KW-0378">Hydrolase</keyword>
<dbReference type="GO" id="GO:0019693">
    <property type="term" value="P:ribose phosphate metabolic process"/>
    <property type="evidence" value="ECO:0007669"/>
    <property type="project" value="TreeGrafter"/>
</dbReference>
<dbReference type="SUPFAM" id="SSF55811">
    <property type="entry name" value="Nudix"/>
    <property type="match status" value="1"/>
</dbReference>